<evidence type="ECO:0000256" key="8">
    <source>
        <dbReference type="ARBA" id="ARBA00022840"/>
    </source>
</evidence>
<dbReference type="NCBIfam" id="TIGR01082">
    <property type="entry name" value="murC"/>
    <property type="match status" value="1"/>
</dbReference>
<dbReference type="InterPro" id="IPR036565">
    <property type="entry name" value="Mur-like_cat_sf"/>
</dbReference>
<evidence type="ECO:0000259" key="15">
    <source>
        <dbReference type="Pfam" id="PF01225"/>
    </source>
</evidence>
<dbReference type="Pfam" id="PF08245">
    <property type="entry name" value="Mur_ligase_M"/>
    <property type="match status" value="1"/>
</dbReference>
<keyword evidence="8 14" id="KW-0067">ATP-binding</keyword>
<evidence type="ECO:0000313" key="18">
    <source>
        <dbReference type="EMBL" id="MDQ7904524.1"/>
    </source>
</evidence>
<comment type="pathway">
    <text evidence="2 14">Cell wall biogenesis; peptidoglycan biosynthesis.</text>
</comment>
<dbReference type="Gene3D" id="3.40.1190.10">
    <property type="entry name" value="Mur-like, catalytic domain"/>
    <property type="match status" value="1"/>
</dbReference>
<evidence type="ECO:0000256" key="3">
    <source>
        <dbReference type="ARBA" id="ARBA00012211"/>
    </source>
</evidence>
<reference evidence="18 19" key="1">
    <citation type="submission" date="2023-08" db="EMBL/GenBank/DDBJ databases">
        <title>Phytohabitans sansha sp. nov., isolated from marine sediment.</title>
        <authorList>
            <person name="Zhao Y."/>
            <person name="Yi K."/>
        </authorList>
    </citation>
    <scope>NUCLEOTIDE SEQUENCE [LARGE SCALE GENOMIC DNA]</scope>
    <source>
        <strain evidence="18 19">ZYX-F-186</strain>
    </source>
</reference>
<dbReference type="InterPro" id="IPR050061">
    <property type="entry name" value="MurCDEF_pg_biosynth"/>
</dbReference>
<feature type="binding site" evidence="14">
    <location>
        <begin position="120"/>
        <end position="126"/>
    </location>
    <ligand>
        <name>ATP</name>
        <dbReference type="ChEBI" id="CHEBI:30616"/>
    </ligand>
</feature>
<evidence type="ECO:0000256" key="1">
    <source>
        <dbReference type="ARBA" id="ARBA00004496"/>
    </source>
</evidence>
<dbReference type="InterPro" id="IPR005758">
    <property type="entry name" value="UDP-N-AcMur_Ala_ligase_MurC"/>
</dbReference>
<keyword evidence="4 14" id="KW-0963">Cytoplasm</keyword>
<gene>
    <name evidence="14 18" type="primary">murC</name>
    <name evidence="18" type="ORF">RB614_08305</name>
</gene>
<evidence type="ECO:0000256" key="11">
    <source>
        <dbReference type="ARBA" id="ARBA00023306"/>
    </source>
</evidence>
<evidence type="ECO:0000256" key="13">
    <source>
        <dbReference type="ARBA" id="ARBA00047833"/>
    </source>
</evidence>
<evidence type="ECO:0000256" key="7">
    <source>
        <dbReference type="ARBA" id="ARBA00022741"/>
    </source>
</evidence>
<evidence type="ECO:0000256" key="12">
    <source>
        <dbReference type="ARBA" id="ARBA00023316"/>
    </source>
</evidence>
<feature type="domain" description="Mur ligase N-terminal catalytic" evidence="15">
    <location>
        <begin position="16"/>
        <end position="112"/>
    </location>
</feature>
<evidence type="ECO:0000313" key="19">
    <source>
        <dbReference type="Proteomes" id="UP001230908"/>
    </source>
</evidence>
<evidence type="ECO:0000256" key="9">
    <source>
        <dbReference type="ARBA" id="ARBA00022960"/>
    </source>
</evidence>
<evidence type="ECO:0000256" key="2">
    <source>
        <dbReference type="ARBA" id="ARBA00004752"/>
    </source>
</evidence>
<sequence length="466" mass="49154">MTSPVDEFTAEDLGAVHLIGVGGVGMSGLARLLLTRGIPVSGSELREWPSLAGLRALGGTVHMTHEASNLDGVDTVVYSTAIPQDHLELVEARRRGLRVLHRAEALAAAMTGRRAIAVAGTHGKTTTTSMATLILQQAGEDPSFVIGGEISEAGSNGHHGTGQYFVVEADESDRSFLLYRPYVAIITNIDADHLNTYGDLAGLSAAFAEFARLVRPGGFVVTCADNPGTRELAELLRGEGRTVYTYGEAEDADLRLTDIVSSVDGVRYQAALDGKPLGTVTLPVPGRHLGLNSAAAVLTAIRLDLPLEAAVRALAAFPGVRRRFERKGVAAGVAVYDEYAYHPTSMTAALHTLREVAAGGRLLVVFQPYRVYRTRDLQAELATALAIADEVIILEVFGPGEVRQPGEGGIALTAAVDLPSGSKVFIPSWEDVPAEVVRRAKPGDVVVTMGAPPISLMGDELLAALA</sequence>
<dbReference type="SUPFAM" id="SSF53623">
    <property type="entry name" value="MurD-like peptide ligases, catalytic domain"/>
    <property type="match status" value="1"/>
</dbReference>
<comment type="catalytic activity">
    <reaction evidence="13 14">
        <text>UDP-N-acetyl-alpha-D-muramate + L-alanine + ATP = UDP-N-acetyl-alpha-D-muramoyl-L-alanine + ADP + phosphate + H(+)</text>
        <dbReference type="Rhea" id="RHEA:23372"/>
        <dbReference type="ChEBI" id="CHEBI:15378"/>
        <dbReference type="ChEBI" id="CHEBI:30616"/>
        <dbReference type="ChEBI" id="CHEBI:43474"/>
        <dbReference type="ChEBI" id="CHEBI:57972"/>
        <dbReference type="ChEBI" id="CHEBI:70757"/>
        <dbReference type="ChEBI" id="CHEBI:83898"/>
        <dbReference type="ChEBI" id="CHEBI:456216"/>
        <dbReference type="EC" id="6.3.2.8"/>
    </reaction>
</comment>
<name>A0ABU0ZDL6_9ACTN</name>
<accession>A0ABU0ZDL6</accession>
<keyword evidence="9 14" id="KW-0133">Cell shape</keyword>
<evidence type="ECO:0000256" key="10">
    <source>
        <dbReference type="ARBA" id="ARBA00022984"/>
    </source>
</evidence>
<comment type="subcellular location">
    <subcellularLocation>
        <location evidence="1 14">Cytoplasm</location>
    </subcellularLocation>
</comment>
<dbReference type="Gene3D" id="3.40.50.720">
    <property type="entry name" value="NAD(P)-binding Rossmann-like Domain"/>
    <property type="match status" value="1"/>
</dbReference>
<comment type="caution">
    <text evidence="18">The sequence shown here is derived from an EMBL/GenBank/DDBJ whole genome shotgun (WGS) entry which is preliminary data.</text>
</comment>
<dbReference type="PANTHER" id="PTHR43445">
    <property type="entry name" value="UDP-N-ACETYLMURAMATE--L-ALANINE LIGASE-RELATED"/>
    <property type="match status" value="1"/>
</dbReference>
<dbReference type="SUPFAM" id="SSF53244">
    <property type="entry name" value="MurD-like peptide ligases, peptide-binding domain"/>
    <property type="match status" value="1"/>
</dbReference>
<dbReference type="Pfam" id="PF01225">
    <property type="entry name" value="Mur_ligase"/>
    <property type="match status" value="1"/>
</dbReference>
<dbReference type="EC" id="6.3.2.8" evidence="3 14"/>
<keyword evidence="11 14" id="KW-0131">Cell cycle</keyword>
<keyword evidence="5 14" id="KW-0436">Ligase</keyword>
<evidence type="ECO:0000259" key="17">
    <source>
        <dbReference type="Pfam" id="PF08245"/>
    </source>
</evidence>
<keyword evidence="10 14" id="KW-0573">Peptidoglycan synthesis</keyword>
<comment type="similarity">
    <text evidence="14">Belongs to the MurCDEF family.</text>
</comment>
<evidence type="ECO:0000256" key="6">
    <source>
        <dbReference type="ARBA" id="ARBA00022618"/>
    </source>
</evidence>
<dbReference type="InterPro" id="IPR004101">
    <property type="entry name" value="Mur_ligase_C"/>
</dbReference>
<proteinExistence type="inferred from homology"/>
<keyword evidence="12 14" id="KW-0961">Cell wall biogenesis/degradation</keyword>
<protein>
    <recommendedName>
        <fullName evidence="3 14">UDP-N-acetylmuramate--L-alanine ligase</fullName>
        <ecNumber evidence="3 14">6.3.2.8</ecNumber>
    </recommendedName>
    <alternativeName>
        <fullName evidence="14">UDP-N-acetylmuramoyl-L-alanine synthetase</fullName>
    </alternativeName>
</protein>
<evidence type="ECO:0000259" key="16">
    <source>
        <dbReference type="Pfam" id="PF02875"/>
    </source>
</evidence>
<feature type="domain" description="Mur ligase central" evidence="17">
    <location>
        <begin position="118"/>
        <end position="299"/>
    </location>
</feature>
<dbReference type="InterPro" id="IPR000713">
    <property type="entry name" value="Mur_ligase_N"/>
</dbReference>
<dbReference type="GO" id="GO:0008763">
    <property type="term" value="F:UDP-N-acetylmuramate-L-alanine ligase activity"/>
    <property type="evidence" value="ECO:0007669"/>
    <property type="project" value="UniProtKB-EC"/>
</dbReference>
<dbReference type="Gene3D" id="3.90.190.20">
    <property type="entry name" value="Mur ligase, C-terminal domain"/>
    <property type="match status" value="1"/>
</dbReference>
<evidence type="ECO:0000256" key="5">
    <source>
        <dbReference type="ARBA" id="ARBA00022598"/>
    </source>
</evidence>
<evidence type="ECO:0000256" key="4">
    <source>
        <dbReference type="ARBA" id="ARBA00022490"/>
    </source>
</evidence>
<dbReference type="HAMAP" id="MF_00046">
    <property type="entry name" value="MurC"/>
    <property type="match status" value="1"/>
</dbReference>
<keyword evidence="19" id="KW-1185">Reference proteome</keyword>
<dbReference type="InterPro" id="IPR036615">
    <property type="entry name" value="Mur_ligase_C_dom_sf"/>
</dbReference>
<keyword evidence="6 14" id="KW-0132">Cell division</keyword>
<dbReference type="EMBL" id="JAVHUY010000006">
    <property type="protein sequence ID" value="MDQ7904524.1"/>
    <property type="molecule type" value="Genomic_DNA"/>
</dbReference>
<evidence type="ECO:0000256" key="14">
    <source>
        <dbReference type="HAMAP-Rule" id="MF_00046"/>
    </source>
</evidence>
<dbReference type="Proteomes" id="UP001230908">
    <property type="component" value="Unassembled WGS sequence"/>
</dbReference>
<dbReference type="Pfam" id="PF02875">
    <property type="entry name" value="Mur_ligase_C"/>
    <property type="match status" value="1"/>
</dbReference>
<dbReference type="PANTHER" id="PTHR43445:SF3">
    <property type="entry name" value="UDP-N-ACETYLMURAMATE--L-ALANINE LIGASE"/>
    <property type="match status" value="1"/>
</dbReference>
<feature type="domain" description="Mur ligase C-terminal" evidence="16">
    <location>
        <begin position="322"/>
        <end position="451"/>
    </location>
</feature>
<dbReference type="RefSeq" id="WP_308711795.1">
    <property type="nucleotide sequence ID" value="NZ_JAVHUY010000006.1"/>
</dbReference>
<dbReference type="SUPFAM" id="SSF51984">
    <property type="entry name" value="MurCD N-terminal domain"/>
    <property type="match status" value="1"/>
</dbReference>
<dbReference type="InterPro" id="IPR013221">
    <property type="entry name" value="Mur_ligase_cen"/>
</dbReference>
<organism evidence="18 19">
    <name type="scientific">Phytohabitans maris</name>
    <dbReference type="NCBI Taxonomy" id="3071409"/>
    <lineage>
        <taxon>Bacteria</taxon>
        <taxon>Bacillati</taxon>
        <taxon>Actinomycetota</taxon>
        <taxon>Actinomycetes</taxon>
        <taxon>Micromonosporales</taxon>
        <taxon>Micromonosporaceae</taxon>
    </lineage>
</organism>
<comment type="function">
    <text evidence="14">Cell wall formation.</text>
</comment>
<keyword evidence="7 14" id="KW-0547">Nucleotide-binding</keyword>